<name>A0A1L9TD08_9EURO</name>
<evidence type="ECO:0000256" key="2">
    <source>
        <dbReference type="ARBA" id="ARBA00022679"/>
    </source>
</evidence>
<dbReference type="OrthoDB" id="1606438at2759"/>
<dbReference type="Gene3D" id="3.40.50.150">
    <property type="entry name" value="Vaccinia Virus protein VP39"/>
    <property type="match status" value="1"/>
</dbReference>
<dbReference type="PANTHER" id="PTHR43712">
    <property type="entry name" value="PUTATIVE (AFU_ORTHOLOGUE AFUA_4G14580)-RELATED"/>
    <property type="match status" value="1"/>
</dbReference>
<dbReference type="InterPro" id="IPR036388">
    <property type="entry name" value="WH-like_DNA-bd_sf"/>
</dbReference>
<accession>A0A1L9TD08</accession>
<evidence type="ECO:0000313" key="7">
    <source>
        <dbReference type="Proteomes" id="UP000184356"/>
    </source>
</evidence>
<keyword evidence="2" id="KW-0808">Transferase</keyword>
<dbReference type="VEuPathDB" id="FungiDB:ASPSYDRAFT_1050269"/>
<dbReference type="STRING" id="1036612.A0A1L9TD08"/>
<comment type="similarity">
    <text evidence="4">Belongs to the class I-like SAM-binding methyltransferase superfamily. Cation-independent O-methyltransferase family.</text>
</comment>
<evidence type="ECO:0000259" key="5">
    <source>
        <dbReference type="Pfam" id="PF00891"/>
    </source>
</evidence>
<keyword evidence="1" id="KW-0489">Methyltransferase</keyword>
<dbReference type="Gene3D" id="1.10.10.10">
    <property type="entry name" value="Winged helix-like DNA-binding domain superfamily/Winged helix DNA-binding domain"/>
    <property type="match status" value="1"/>
</dbReference>
<evidence type="ECO:0000313" key="6">
    <source>
        <dbReference type="EMBL" id="OJJ57318.1"/>
    </source>
</evidence>
<dbReference type="GO" id="GO:0044550">
    <property type="term" value="P:secondary metabolite biosynthetic process"/>
    <property type="evidence" value="ECO:0007669"/>
    <property type="project" value="UniProtKB-ARBA"/>
</dbReference>
<protein>
    <recommendedName>
        <fullName evidence="5">O-methyltransferase C-terminal domain-containing protein</fullName>
    </recommendedName>
</protein>
<organism evidence="6 7">
    <name type="scientific">Aspergillus sydowii CBS 593.65</name>
    <dbReference type="NCBI Taxonomy" id="1036612"/>
    <lineage>
        <taxon>Eukaryota</taxon>
        <taxon>Fungi</taxon>
        <taxon>Dikarya</taxon>
        <taxon>Ascomycota</taxon>
        <taxon>Pezizomycotina</taxon>
        <taxon>Eurotiomycetes</taxon>
        <taxon>Eurotiomycetidae</taxon>
        <taxon>Eurotiales</taxon>
        <taxon>Aspergillaceae</taxon>
        <taxon>Aspergillus</taxon>
        <taxon>Aspergillus subgen. Nidulantes</taxon>
    </lineage>
</organism>
<dbReference type="SUPFAM" id="SSF46785">
    <property type="entry name" value="Winged helix' DNA-binding domain"/>
    <property type="match status" value="1"/>
</dbReference>
<dbReference type="RefSeq" id="XP_040701124.1">
    <property type="nucleotide sequence ID" value="XM_040839824.1"/>
</dbReference>
<feature type="domain" description="O-methyltransferase C-terminal" evidence="5">
    <location>
        <begin position="238"/>
        <end position="434"/>
    </location>
</feature>
<keyword evidence="7" id="KW-1185">Reference proteome</keyword>
<proteinExistence type="inferred from homology"/>
<dbReference type="Pfam" id="PF00891">
    <property type="entry name" value="Methyltransf_2"/>
    <property type="match status" value="1"/>
</dbReference>
<keyword evidence="3" id="KW-0949">S-adenosyl-L-methionine</keyword>
<evidence type="ECO:0000256" key="4">
    <source>
        <dbReference type="ARBA" id="ARBA00038277"/>
    </source>
</evidence>
<dbReference type="InterPro" id="IPR029063">
    <property type="entry name" value="SAM-dependent_MTases_sf"/>
</dbReference>
<dbReference type="AlphaFoldDB" id="A0A1L9TD08"/>
<evidence type="ECO:0000256" key="1">
    <source>
        <dbReference type="ARBA" id="ARBA00022603"/>
    </source>
</evidence>
<dbReference type="GO" id="GO:0008171">
    <property type="term" value="F:O-methyltransferase activity"/>
    <property type="evidence" value="ECO:0007669"/>
    <property type="project" value="InterPro"/>
</dbReference>
<gene>
    <name evidence="6" type="ORF">ASPSYDRAFT_1050269</name>
</gene>
<dbReference type="PROSITE" id="PS51683">
    <property type="entry name" value="SAM_OMT_II"/>
    <property type="match status" value="1"/>
</dbReference>
<evidence type="ECO:0000256" key="3">
    <source>
        <dbReference type="ARBA" id="ARBA00022691"/>
    </source>
</evidence>
<sequence length="465" mass="51290">MLIPSHLHGGPVSSSSDSLFLTCPAFAHIPNSHHSTTAMEELGVKLEQNIKTLNAYLDASELPRPSFDRDTPPAVLPHDAPPEVQDARQQIMDASLRLFRLAAGPSEYISHFRTGFNETAVVQWLLHFQIFDIVPPEGSIKYTDLAAKANVAVVHAKSVIRMAMTSGLFEEPEPQHVGHSAISLYIRHNQHERTRASWFCDVAAPAAAAMVSAHARWPQSLSRTHTAYNVANETDLPFFEHLAQLPERKCHFENLMKAAGTARHLSVEHTIASFDWAGLGEATVVDVGGSTGHVSIALARQFPSLIFVVQDLPDVVVNAQSDLRSLPDGVALEKRITYLPHSFFNPQPVQGAAVYFLRMILHDWPTDDAVKILSQLVPVLGKNSRIIVVDSVMPDPGAVPLQVERVLRAQDLTMLHSFNAQERAAEDWKEIFSKVDDRLELKAIKQPPGSDMASIELVLREGEAV</sequence>
<dbReference type="PANTHER" id="PTHR43712:SF5">
    <property type="entry name" value="O-METHYLTRANSFERASE ASQN-RELATED"/>
    <property type="match status" value="1"/>
</dbReference>
<dbReference type="InterPro" id="IPR016461">
    <property type="entry name" value="COMT-like"/>
</dbReference>
<dbReference type="GeneID" id="63755897"/>
<reference evidence="7" key="1">
    <citation type="journal article" date="2017" name="Genome Biol.">
        <title>Comparative genomics reveals high biological diversity and specific adaptations in the industrially and medically important fungal genus Aspergillus.</title>
        <authorList>
            <person name="de Vries R.P."/>
            <person name="Riley R."/>
            <person name="Wiebenga A."/>
            <person name="Aguilar-Osorio G."/>
            <person name="Amillis S."/>
            <person name="Uchima C.A."/>
            <person name="Anderluh G."/>
            <person name="Asadollahi M."/>
            <person name="Askin M."/>
            <person name="Barry K."/>
            <person name="Battaglia E."/>
            <person name="Bayram O."/>
            <person name="Benocci T."/>
            <person name="Braus-Stromeyer S.A."/>
            <person name="Caldana C."/>
            <person name="Canovas D."/>
            <person name="Cerqueira G.C."/>
            <person name="Chen F."/>
            <person name="Chen W."/>
            <person name="Choi C."/>
            <person name="Clum A."/>
            <person name="Dos Santos R.A."/>
            <person name="Damasio A.R."/>
            <person name="Diallinas G."/>
            <person name="Emri T."/>
            <person name="Fekete E."/>
            <person name="Flipphi M."/>
            <person name="Freyberg S."/>
            <person name="Gallo A."/>
            <person name="Gournas C."/>
            <person name="Habgood R."/>
            <person name="Hainaut M."/>
            <person name="Harispe M.L."/>
            <person name="Henrissat B."/>
            <person name="Hilden K.S."/>
            <person name="Hope R."/>
            <person name="Hossain A."/>
            <person name="Karabika E."/>
            <person name="Karaffa L."/>
            <person name="Karanyi Z."/>
            <person name="Krasevec N."/>
            <person name="Kuo A."/>
            <person name="Kusch H."/>
            <person name="LaButti K."/>
            <person name="Lagendijk E.L."/>
            <person name="Lapidus A."/>
            <person name="Levasseur A."/>
            <person name="Lindquist E."/>
            <person name="Lipzen A."/>
            <person name="Logrieco A.F."/>
            <person name="MacCabe A."/>
            <person name="Maekelae M.R."/>
            <person name="Malavazi I."/>
            <person name="Melin P."/>
            <person name="Meyer V."/>
            <person name="Mielnichuk N."/>
            <person name="Miskei M."/>
            <person name="Molnar A.P."/>
            <person name="Mule G."/>
            <person name="Ngan C.Y."/>
            <person name="Orejas M."/>
            <person name="Orosz E."/>
            <person name="Ouedraogo J.P."/>
            <person name="Overkamp K.M."/>
            <person name="Park H.-S."/>
            <person name="Perrone G."/>
            <person name="Piumi F."/>
            <person name="Punt P.J."/>
            <person name="Ram A.F."/>
            <person name="Ramon A."/>
            <person name="Rauscher S."/>
            <person name="Record E."/>
            <person name="Riano-Pachon D.M."/>
            <person name="Robert V."/>
            <person name="Roehrig J."/>
            <person name="Ruller R."/>
            <person name="Salamov A."/>
            <person name="Salih N.S."/>
            <person name="Samson R.A."/>
            <person name="Sandor E."/>
            <person name="Sanguinetti M."/>
            <person name="Schuetze T."/>
            <person name="Sepcic K."/>
            <person name="Shelest E."/>
            <person name="Sherlock G."/>
            <person name="Sophianopoulou V."/>
            <person name="Squina F.M."/>
            <person name="Sun H."/>
            <person name="Susca A."/>
            <person name="Todd R.B."/>
            <person name="Tsang A."/>
            <person name="Unkles S.E."/>
            <person name="van de Wiele N."/>
            <person name="van Rossen-Uffink D."/>
            <person name="Oliveira J.V."/>
            <person name="Vesth T.C."/>
            <person name="Visser J."/>
            <person name="Yu J.-H."/>
            <person name="Zhou M."/>
            <person name="Andersen M.R."/>
            <person name="Archer D.B."/>
            <person name="Baker S.E."/>
            <person name="Benoit I."/>
            <person name="Brakhage A.A."/>
            <person name="Braus G.H."/>
            <person name="Fischer R."/>
            <person name="Frisvad J.C."/>
            <person name="Goldman G.H."/>
            <person name="Houbraken J."/>
            <person name="Oakley B."/>
            <person name="Pocsi I."/>
            <person name="Scazzocchio C."/>
            <person name="Seiboth B."/>
            <person name="vanKuyk P.A."/>
            <person name="Wortman J."/>
            <person name="Dyer P.S."/>
            <person name="Grigoriev I.V."/>
        </authorList>
    </citation>
    <scope>NUCLEOTIDE SEQUENCE [LARGE SCALE GENOMIC DNA]</scope>
    <source>
        <strain evidence="7">CBS 593.65</strain>
    </source>
</reference>
<dbReference type="GO" id="GO:0032259">
    <property type="term" value="P:methylation"/>
    <property type="evidence" value="ECO:0007669"/>
    <property type="project" value="UniProtKB-KW"/>
</dbReference>
<dbReference type="InterPro" id="IPR001077">
    <property type="entry name" value="COMT_C"/>
</dbReference>
<dbReference type="InterPro" id="IPR036390">
    <property type="entry name" value="WH_DNA-bd_sf"/>
</dbReference>
<dbReference type="Proteomes" id="UP000184356">
    <property type="component" value="Unassembled WGS sequence"/>
</dbReference>
<dbReference type="SUPFAM" id="SSF53335">
    <property type="entry name" value="S-adenosyl-L-methionine-dependent methyltransferases"/>
    <property type="match status" value="1"/>
</dbReference>
<dbReference type="EMBL" id="KV878588">
    <property type="protein sequence ID" value="OJJ57318.1"/>
    <property type="molecule type" value="Genomic_DNA"/>
</dbReference>